<reference evidence="2 3" key="1">
    <citation type="journal article" name="Sci. Rep.">
        <title>Genome-scale phylogenetic analyses confirm Olpidium as the closest living zoosporic fungus to the non-flagellated, terrestrial fungi.</title>
        <authorList>
            <person name="Chang Y."/>
            <person name="Rochon D."/>
            <person name="Sekimoto S."/>
            <person name="Wang Y."/>
            <person name="Chovatia M."/>
            <person name="Sandor L."/>
            <person name="Salamov A."/>
            <person name="Grigoriev I.V."/>
            <person name="Stajich J.E."/>
            <person name="Spatafora J.W."/>
        </authorList>
    </citation>
    <scope>NUCLEOTIDE SEQUENCE [LARGE SCALE GENOMIC DNA]</scope>
    <source>
        <strain evidence="2">S191</strain>
    </source>
</reference>
<evidence type="ECO:0000313" key="2">
    <source>
        <dbReference type="EMBL" id="KAG5461444.1"/>
    </source>
</evidence>
<protein>
    <submittedName>
        <fullName evidence="2">Uncharacterized protein</fullName>
    </submittedName>
</protein>
<organism evidence="2 3">
    <name type="scientific">Olpidium bornovanus</name>
    <dbReference type="NCBI Taxonomy" id="278681"/>
    <lineage>
        <taxon>Eukaryota</taxon>
        <taxon>Fungi</taxon>
        <taxon>Fungi incertae sedis</taxon>
        <taxon>Olpidiomycota</taxon>
        <taxon>Olpidiomycotina</taxon>
        <taxon>Olpidiomycetes</taxon>
        <taxon>Olpidiales</taxon>
        <taxon>Olpidiaceae</taxon>
        <taxon>Olpidium</taxon>
    </lineage>
</organism>
<feature type="non-terminal residue" evidence="2">
    <location>
        <position position="1"/>
    </location>
</feature>
<gene>
    <name evidence="2" type="ORF">BJ554DRAFT_6363</name>
</gene>
<keyword evidence="3" id="KW-1185">Reference proteome</keyword>
<dbReference type="Proteomes" id="UP000673691">
    <property type="component" value="Unassembled WGS sequence"/>
</dbReference>
<dbReference type="EMBL" id="JAEFCI010003644">
    <property type="protein sequence ID" value="KAG5461444.1"/>
    <property type="molecule type" value="Genomic_DNA"/>
</dbReference>
<name>A0A8H7ZXT4_9FUNG</name>
<comment type="caution">
    <text evidence="2">The sequence shown here is derived from an EMBL/GenBank/DDBJ whole genome shotgun (WGS) entry which is preliminary data.</text>
</comment>
<proteinExistence type="predicted"/>
<feature type="region of interest" description="Disordered" evidence="1">
    <location>
        <begin position="23"/>
        <end position="46"/>
    </location>
</feature>
<evidence type="ECO:0000256" key="1">
    <source>
        <dbReference type="SAM" id="MobiDB-lite"/>
    </source>
</evidence>
<dbReference type="AlphaFoldDB" id="A0A8H7ZXT4"/>
<sequence>ADNQRLRREKWETRKTLETLCKRGGAPSRERASLPFFSITPPPPTDPSLLLPAPRERSICNPGFRGCARQGVTKLYGGSNWRPFTEIDVRPSAPKNKRHWPPA</sequence>
<accession>A0A8H7ZXT4</accession>
<evidence type="ECO:0000313" key="3">
    <source>
        <dbReference type="Proteomes" id="UP000673691"/>
    </source>
</evidence>